<protein>
    <recommendedName>
        <fullName evidence="4">Lipoprotein</fullName>
    </recommendedName>
</protein>
<dbReference type="PROSITE" id="PS51257">
    <property type="entry name" value="PROKAR_LIPOPROTEIN"/>
    <property type="match status" value="1"/>
</dbReference>
<keyword evidence="3" id="KW-1185">Reference proteome</keyword>
<proteinExistence type="predicted"/>
<evidence type="ECO:0008006" key="4">
    <source>
        <dbReference type="Google" id="ProtNLM"/>
    </source>
</evidence>
<dbReference type="Proteomes" id="UP001216907">
    <property type="component" value="Unassembled WGS sequence"/>
</dbReference>
<organism evidence="2 3">
    <name type="scientific">Paludisphaera mucosa</name>
    <dbReference type="NCBI Taxonomy" id="3030827"/>
    <lineage>
        <taxon>Bacteria</taxon>
        <taxon>Pseudomonadati</taxon>
        <taxon>Planctomycetota</taxon>
        <taxon>Planctomycetia</taxon>
        <taxon>Isosphaerales</taxon>
        <taxon>Isosphaeraceae</taxon>
        <taxon>Paludisphaera</taxon>
    </lineage>
</organism>
<evidence type="ECO:0000313" key="2">
    <source>
        <dbReference type="EMBL" id="MDG3004951.1"/>
    </source>
</evidence>
<accession>A0ABT6FBJ6</accession>
<comment type="caution">
    <text evidence="2">The sequence shown here is derived from an EMBL/GenBank/DDBJ whole genome shotgun (WGS) entry which is preliminary data.</text>
</comment>
<feature type="region of interest" description="Disordered" evidence="1">
    <location>
        <begin position="178"/>
        <end position="220"/>
    </location>
</feature>
<feature type="region of interest" description="Disordered" evidence="1">
    <location>
        <begin position="19"/>
        <end position="55"/>
    </location>
</feature>
<dbReference type="RefSeq" id="WP_277861302.1">
    <property type="nucleotide sequence ID" value="NZ_JARRAG010000002.1"/>
</dbReference>
<reference evidence="2 3" key="1">
    <citation type="submission" date="2023-03" db="EMBL/GenBank/DDBJ databases">
        <title>Paludisphaera mucosa sp. nov. a novel planctomycete from northern fen.</title>
        <authorList>
            <person name="Ivanova A."/>
        </authorList>
    </citation>
    <scope>NUCLEOTIDE SEQUENCE [LARGE SCALE GENOMIC DNA]</scope>
    <source>
        <strain evidence="2 3">Pla2</strain>
    </source>
</reference>
<gene>
    <name evidence="2" type="ORF">PZE19_14280</name>
</gene>
<evidence type="ECO:0000313" key="3">
    <source>
        <dbReference type="Proteomes" id="UP001216907"/>
    </source>
</evidence>
<sequence length="241" mass="24854">MRPTTWLLIMATASACAGCGRQDAEQPPREAPGPASADPPPTAERGDRPMAGRNDDLAGLAAESPFIFVGKASAAAAEKDARGLIITRNKFAVERVVVGDPATKDVVLTTLGGTLGAETTTVSGMPTFAAGRTYLVFTDLKRTAYNPITGNRRGVFRIVDGAVYSYEGRPVVGVEGGRARTGDAVAEEPGEGQAREKAAPTADDPKTSGSIVSAERAAADGAGAPMRLDDFLKAVPIVAGR</sequence>
<feature type="compositionally biased region" description="Basic and acidic residues" evidence="1">
    <location>
        <begin position="193"/>
        <end position="206"/>
    </location>
</feature>
<evidence type="ECO:0000256" key="1">
    <source>
        <dbReference type="SAM" id="MobiDB-lite"/>
    </source>
</evidence>
<feature type="compositionally biased region" description="Basic and acidic residues" evidence="1">
    <location>
        <begin position="44"/>
        <end position="55"/>
    </location>
</feature>
<dbReference type="EMBL" id="JARRAG010000002">
    <property type="protein sequence ID" value="MDG3004951.1"/>
    <property type="molecule type" value="Genomic_DNA"/>
</dbReference>
<name>A0ABT6FBJ6_9BACT</name>